<comment type="caution">
    <text evidence="1">The sequence shown here is derived from an EMBL/GenBank/DDBJ whole genome shotgun (WGS) entry which is preliminary data.</text>
</comment>
<dbReference type="Proteomes" id="UP000299102">
    <property type="component" value="Unassembled WGS sequence"/>
</dbReference>
<proteinExistence type="predicted"/>
<reference evidence="1 2" key="1">
    <citation type="journal article" date="2019" name="Commun. Biol.">
        <title>The bagworm genome reveals a unique fibroin gene that provides high tensile strength.</title>
        <authorList>
            <person name="Kono N."/>
            <person name="Nakamura H."/>
            <person name="Ohtoshi R."/>
            <person name="Tomita M."/>
            <person name="Numata K."/>
            <person name="Arakawa K."/>
        </authorList>
    </citation>
    <scope>NUCLEOTIDE SEQUENCE [LARGE SCALE GENOMIC DNA]</scope>
</reference>
<organism evidence="1 2">
    <name type="scientific">Eumeta variegata</name>
    <name type="common">Bagworm moth</name>
    <name type="synonym">Eumeta japonica</name>
    <dbReference type="NCBI Taxonomy" id="151549"/>
    <lineage>
        <taxon>Eukaryota</taxon>
        <taxon>Metazoa</taxon>
        <taxon>Ecdysozoa</taxon>
        <taxon>Arthropoda</taxon>
        <taxon>Hexapoda</taxon>
        <taxon>Insecta</taxon>
        <taxon>Pterygota</taxon>
        <taxon>Neoptera</taxon>
        <taxon>Endopterygota</taxon>
        <taxon>Lepidoptera</taxon>
        <taxon>Glossata</taxon>
        <taxon>Ditrysia</taxon>
        <taxon>Tineoidea</taxon>
        <taxon>Psychidae</taxon>
        <taxon>Oiketicinae</taxon>
        <taxon>Eumeta</taxon>
    </lineage>
</organism>
<gene>
    <name evidence="1" type="ORF">EVAR_90594_1</name>
</gene>
<evidence type="ECO:0000313" key="1">
    <source>
        <dbReference type="EMBL" id="GBO98389.1"/>
    </source>
</evidence>
<keyword evidence="2" id="KW-1185">Reference proteome</keyword>
<sequence length="129" mass="14677">MINLENDTLLLDSRVIRLFLAKVINPYQILSPNVPLTERYDKFITFLDKDTVVRREWASFTDRQIHDKANATRRRSGDARGILIVSNAICVRLCSAARGVCANGVAPIPRCTAQFPFIKRLPSEFERSL</sequence>
<dbReference type="AlphaFoldDB" id="A0A4C1SBC7"/>
<evidence type="ECO:0000313" key="2">
    <source>
        <dbReference type="Proteomes" id="UP000299102"/>
    </source>
</evidence>
<dbReference type="EMBL" id="BGZK01003185">
    <property type="protein sequence ID" value="GBO98389.1"/>
    <property type="molecule type" value="Genomic_DNA"/>
</dbReference>
<protein>
    <submittedName>
        <fullName evidence="1">Uncharacterized protein</fullName>
    </submittedName>
</protein>
<name>A0A4C1SBC7_EUMVA</name>
<accession>A0A4C1SBC7</accession>